<comment type="caution">
    <text evidence="2">The sequence shown here is derived from an EMBL/GenBank/DDBJ whole genome shotgun (WGS) entry which is preliminary data.</text>
</comment>
<evidence type="ECO:0000313" key="3">
    <source>
        <dbReference type="Proteomes" id="UP000419138"/>
    </source>
</evidence>
<reference evidence="2 3" key="1">
    <citation type="submission" date="2019-05" db="EMBL/GenBank/DDBJ databases">
        <title>Comparative genomics and metabolomics analyses of clavulanic acid producing Streptomyces species provides insight into specialized metabolism and evolution of beta-lactam biosynthetic gene clusters.</title>
        <authorList>
            <person name="Moore M.A."/>
            <person name="Cruz-Morales P."/>
            <person name="Barona Gomez F."/>
            <person name="Kapil T."/>
        </authorList>
    </citation>
    <scope>NUCLEOTIDE SEQUENCE [LARGE SCALE GENOMIC DNA]</scope>
    <source>
        <strain evidence="2 3">NRRL 5741</strain>
    </source>
</reference>
<protein>
    <recommendedName>
        <fullName evidence="4">MmpS family membrane protein</fullName>
    </recommendedName>
</protein>
<evidence type="ECO:0000256" key="1">
    <source>
        <dbReference type="SAM" id="SignalP"/>
    </source>
</evidence>
<gene>
    <name evidence="2" type="ORF">FF041_37355</name>
</gene>
<dbReference type="InterPro" id="IPR038468">
    <property type="entry name" value="MmpS_C"/>
</dbReference>
<evidence type="ECO:0000313" key="2">
    <source>
        <dbReference type="EMBL" id="MQT05559.1"/>
    </source>
</evidence>
<dbReference type="OrthoDB" id="4312835at2"/>
<dbReference type="RefSeq" id="WP_153527123.1">
    <property type="nucleotide sequence ID" value="NZ_JBEPDZ010000062.1"/>
</dbReference>
<dbReference type="Gene3D" id="2.60.40.2880">
    <property type="entry name" value="MmpS1-5, C-terminal soluble domain"/>
    <property type="match status" value="1"/>
</dbReference>
<dbReference type="PROSITE" id="PS51257">
    <property type="entry name" value="PROKAR_LIPOPROTEIN"/>
    <property type="match status" value="1"/>
</dbReference>
<name>A0A646KTB5_STRJU</name>
<sequence>MHRSIRTAVCAVAAVGLVFGLSACSEVSDAAKDKASDSVDKAVDGVDKAVNEEYEVTYEVTGKSIDSIQFAAGGGTATNPKLETVDKPALPWKKTVTLRGILPPSVLPIALDATGEAAVTCKIIYKGKPIAEESGKGLGAAGGCVAVSPIV</sequence>
<keyword evidence="3" id="KW-1185">Reference proteome</keyword>
<keyword evidence="1" id="KW-0732">Signal</keyword>
<dbReference type="EMBL" id="VCLA01000204">
    <property type="protein sequence ID" value="MQT05559.1"/>
    <property type="molecule type" value="Genomic_DNA"/>
</dbReference>
<dbReference type="AlphaFoldDB" id="A0A646KTB5"/>
<feature type="chain" id="PRO_5039259013" description="MmpS family membrane protein" evidence="1">
    <location>
        <begin position="26"/>
        <end position="151"/>
    </location>
</feature>
<evidence type="ECO:0008006" key="4">
    <source>
        <dbReference type="Google" id="ProtNLM"/>
    </source>
</evidence>
<dbReference type="Proteomes" id="UP000419138">
    <property type="component" value="Unassembled WGS sequence"/>
</dbReference>
<proteinExistence type="predicted"/>
<organism evidence="2 3">
    <name type="scientific">Streptomyces jumonjinensis</name>
    <dbReference type="NCBI Taxonomy" id="1945"/>
    <lineage>
        <taxon>Bacteria</taxon>
        <taxon>Bacillati</taxon>
        <taxon>Actinomycetota</taxon>
        <taxon>Actinomycetes</taxon>
        <taxon>Kitasatosporales</taxon>
        <taxon>Streptomycetaceae</taxon>
        <taxon>Streptomyces</taxon>
    </lineage>
</organism>
<feature type="signal peptide" evidence="1">
    <location>
        <begin position="1"/>
        <end position="25"/>
    </location>
</feature>
<accession>A0A646KTB5</accession>